<gene>
    <name evidence="5" type="ORF">AMAG_15243</name>
</gene>
<evidence type="ECO:0000313" key="6">
    <source>
        <dbReference type="Proteomes" id="UP000054350"/>
    </source>
</evidence>
<feature type="compositionally biased region" description="Basic and acidic residues" evidence="4">
    <location>
        <begin position="404"/>
        <end position="413"/>
    </location>
</feature>
<evidence type="ECO:0000256" key="1">
    <source>
        <dbReference type="ARBA" id="ARBA00022574"/>
    </source>
</evidence>
<evidence type="ECO:0000256" key="4">
    <source>
        <dbReference type="SAM" id="MobiDB-lite"/>
    </source>
</evidence>
<name>A0A0L0T8X6_ALLM3</name>
<keyword evidence="1 3" id="KW-0853">WD repeat</keyword>
<dbReference type="EMBL" id="GG745369">
    <property type="protein sequence ID" value="KNE70984.1"/>
    <property type="molecule type" value="Genomic_DNA"/>
</dbReference>
<keyword evidence="6" id="KW-1185">Reference proteome</keyword>
<dbReference type="Gene3D" id="2.130.10.10">
    <property type="entry name" value="YVTN repeat-like/Quinoprotein amine dehydrogenase"/>
    <property type="match status" value="3"/>
</dbReference>
<dbReference type="Pfam" id="PF00400">
    <property type="entry name" value="WD40"/>
    <property type="match status" value="6"/>
</dbReference>
<dbReference type="PANTHER" id="PTHR44019:SF8">
    <property type="entry name" value="POC1 CENTRIOLAR PROTEIN HOMOLOG"/>
    <property type="match status" value="1"/>
</dbReference>
<feature type="repeat" description="WD" evidence="3">
    <location>
        <begin position="179"/>
        <end position="221"/>
    </location>
</feature>
<feature type="region of interest" description="Disordered" evidence="4">
    <location>
        <begin position="460"/>
        <end position="479"/>
    </location>
</feature>
<dbReference type="PROSITE" id="PS50294">
    <property type="entry name" value="WD_REPEATS_REGION"/>
    <property type="match status" value="4"/>
</dbReference>
<dbReference type="InterPro" id="IPR050505">
    <property type="entry name" value="WDR55/POC1"/>
</dbReference>
<feature type="repeat" description="WD" evidence="3">
    <location>
        <begin position="137"/>
        <end position="178"/>
    </location>
</feature>
<feature type="region of interest" description="Disordered" evidence="4">
    <location>
        <begin position="370"/>
        <end position="421"/>
    </location>
</feature>
<dbReference type="SMART" id="SM00320">
    <property type="entry name" value="WD40"/>
    <property type="match status" value="7"/>
</dbReference>
<proteinExistence type="predicted"/>
<feature type="repeat" description="WD" evidence="3">
    <location>
        <begin position="51"/>
        <end position="83"/>
    </location>
</feature>
<feature type="repeat" description="WD" evidence="3">
    <location>
        <begin position="93"/>
        <end position="126"/>
    </location>
</feature>
<feature type="compositionally biased region" description="Low complexity" evidence="4">
    <location>
        <begin position="466"/>
        <end position="479"/>
    </location>
</feature>
<dbReference type="PROSITE" id="PS50082">
    <property type="entry name" value="WD_REPEATS_2"/>
    <property type="match status" value="5"/>
</dbReference>
<dbReference type="STRING" id="578462.A0A0L0T8X6"/>
<dbReference type="eggNOG" id="ENOG502QSVJ">
    <property type="taxonomic scope" value="Eukaryota"/>
</dbReference>
<dbReference type="VEuPathDB" id="FungiDB:AMAG_15243"/>
<dbReference type="InterPro" id="IPR019775">
    <property type="entry name" value="WD40_repeat_CS"/>
</dbReference>
<dbReference type="PRINTS" id="PR00320">
    <property type="entry name" value="GPROTEINBRPT"/>
</dbReference>
<dbReference type="OrthoDB" id="6262491at2759"/>
<dbReference type="InterPro" id="IPR001680">
    <property type="entry name" value="WD40_rpt"/>
</dbReference>
<dbReference type="PROSITE" id="PS00678">
    <property type="entry name" value="WD_REPEATS_1"/>
    <property type="match status" value="1"/>
</dbReference>
<evidence type="ECO:0000256" key="3">
    <source>
        <dbReference type="PROSITE-ProRule" id="PRU00221"/>
    </source>
</evidence>
<dbReference type="AlphaFoldDB" id="A0A0L0T8X6"/>
<dbReference type="CDD" id="cd00200">
    <property type="entry name" value="WD40"/>
    <property type="match status" value="1"/>
</dbReference>
<dbReference type="InterPro" id="IPR036322">
    <property type="entry name" value="WD40_repeat_dom_sf"/>
</dbReference>
<keyword evidence="2" id="KW-0677">Repeat</keyword>
<evidence type="ECO:0000256" key="2">
    <source>
        <dbReference type="ARBA" id="ARBA00022737"/>
    </source>
</evidence>
<accession>A0A0L0T8X6</accession>
<organism evidence="5 6">
    <name type="scientific">Allomyces macrogynus (strain ATCC 38327)</name>
    <name type="common">Allomyces javanicus var. macrogynus</name>
    <dbReference type="NCBI Taxonomy" id="578462"/>
    <lineage>
        <taxon>Eukaryota</taxon>
        <taxon>Fungi</taxon>
        <taxon>Fungi incertae sedis</taxon>
        <taxon>Blastocladiomycota</taxon>
        <taxon>Blastocladiomycetes</taxon>
        <taxon>Blastocladiales</taxon>
        <taxon>Blastocladiaceae</taxon>
        <taxon>Allomyces</taxon>
    </lineage>
</organism>
<dbReference type="SUPFAM" id="SSF50978">
    <property type="entry name" value="WD40 repeat-like"/>
    <property type="match status" value="1"/>
</dbReference>
<dbReference type="InterPro" id="IPR020472">
    <property type="entry name" value="WD40_PAC1"/>
</dbReference>
<dbReference type="Proteomes" id="UP000054350">
    <property type="component" value="Unassembled WGS sequence"/>
</dbReference>
<evidence type="ECO:0000313" key="5">
    <source>
        <dbReference type="EMBL" id="KNE70984.1"/>
    </source>
</evidence>
<reference evidence="6" key="2">
    <citation type="submission" date="2009-11" db="EMBL/GenBank/DDBJ databases">
        <title>The Genome Sequence of Allomyces macrogynus strain ATCC 38327.</title>
        <authorList>
            <consortium name="The Broad Institute Genome Sequencing Platform"/>
            <person name="Russ C."/>
            <person name="Cuomo C."/>
            <person name="Shea T."/>
            <person name="Young S.K."/>
            <person name="Zeng Q."/>
            <person name="Koehrsen M."/>
            <person name="Haas B."/>
            <person name="Borodovsky M."/>
            <person name="Guigo R."/>
            <person name="Alvarado L."/>
            <person name="Berlin A."/>
            <person name="Borenstein D."/>
            <person name="Chen Z."/>
            <person name="Engels R."/>
            <person name="Freedman E."/>
            <person name="Gellesch M."/>
            <person name="Goldberg J."/>
            <person name="Griggs A."/>
            <person name="Gujja S."/>
            <person name="Heiman D."/>
            <person name="Hepburn T."/>
            <person name="Howarth C."/>
            <person name="Jen D."/>
            <person name="Larson L."/>
            <person name="Lewis B."/>
            <person name="Mehta T."/>
            <person name="Park D."/>
            <person name="Pearson M."/>
            <person name="Roberts A."/>
            <person name="Saif S."/>
            <person name="Shenoy N."/>
            <person name="Sisk P."/>
            <person name="Stolte C."/>
            <person name="Sykes S."/>
            <person name="Walk T."/>
            <person name="White J."/>
            <person name="Yandava C."/>
            <person name="Burger G."/>
            <person name="Gray M.W."/>
            <person name="Holland P.W.H."/>
            <person name="King N."/>
            <person name="Lang F.B.F."/>
            <person name="Roger A.J."/>
            <person name="Ruiz-Trillo I."/>
            <person name="Lander E."/>
            <person name="Nusbaum C."/>
        </authorList>
    </citation>
    <scope>NUCLEOTIDE SEQUENCE [LARGE SCALE GENOMIC DNA]</scope>
    <source>
        <strain evidence="6">ATCC 38327</strain>
    </source>
</reference>
<protein>
    <submittedName>
        <fullName evidence="5">Uncharacterized protein</fullName>
    </submittedName>
</protein>
<feature type="repeat" description="WD" evidence="3">
    <location>
        <begin position="294"/>
        <end position="328"/>
    </location>
</feature>
<reference evidence="5 6" key="1">
    <citation type="submission" date="2009-11" db="EMBL/GenBank/DDBJ databases">
        <title>Annotation of Allomyces macrogynus ATCC 38327.</title>
        <authorList>
            <consortium name="The Broad Institute Genome Sequencing Platform"/>
            <person name="Russ C."/>
            <person name="Cuomo C."/>
            <person name="Burger G."/>
            <person name="Gray M.W."/>
            <person name="Holland P.W.H."/>
            <person name="King N."/>
            <person name="Lang F.B.F."/>
            <person name="Roger A.J."/>
            <person name="Ruiz-Trillo I."/>
            <person name="Young S.K."/>
            <person name="Zeng Q."/>
            <person name="Gargeya S."/>
            <person name="Fitzgerald M."/>
            <person name="Haas B."/>
            <person name="Abouelleil A."/>
            <person name="Alvarado L."/>
            <person name="Arachchi H.M."/>
            <person name="Berlin A."/>
            <person name="Chapman S.B."/>
            <person name="Gearin G."/>
            <person name="Goldberg J."/>
            <person name="Griggs A."/>
            <person name="Gujja S."/>
            <person name="Hansen M."/>
            <person name="Heiman D."/>
            <person name="Howarth C."/>
            <person name="Larimer J."/>
            <person name="Lui A."/>
            <person name="MacDonald P.J.P."/>
            <person name="McCowen C."/>
            <person name="Montmayeur A."/>
            <person name="Murphy C."/>
            <person name="Neiman D."/>
            <person name="Pearson M."/>
            <person name="Priest M."/>
            <person name="Roberts A."/>
            <person name="Saif S."/>
            <person name="Shea T."/>
            <person name="Sisk P."/>
            <person name="Stolte C."/>
            <person name="Sykes S."/>
            <person name="Wortman J."/>
            <person name="Nusbaum C."/>
            <person name="Birren B."/>
        </authorList>
    </citation>
    <scope>NUCLEOTIDE SEQUENCE [LARGE SCALE GENOMIC DNA]</scope>
    <source>
        <strain evidence="5 6">ATCC 38327</strain>
    </source>
</reference>
<sequence>MLRTFSPTTAGGRRASASSWTALRFPSPVRPDLDSDDATDPSLDPTLDRVYRGHKTAITSVAFRLHRAQVASGSADGTVMVWNGKKGLRHFCFTGHKRDVTAVHFAPRAETNLLASSSLDKTVKLWTPSVKGDAITLTAHTAAVRTVCFSPDSQTFLTCSDDKTVKLWSTSRTKYLTTLSAHTNWVRTATFHPVTPTLLASGSDDQSIRSWDLRTSPNTPTHVVPHIGSYVLRVAMHATRPALAASTAAGAIHVYDTRMWRLVQHYPAAHGIVRASNVAPLATAARGAAAAGGVHDVALDETGSVMVSAGGDGLVKCWDLSEGRLAYAVHGHDADGGGVATAVAVSADGAEWASGGADAQVLVWRWPGGGESGAGEDAVGRSGVVRWSGDSDADRARRPPARRVPVDADDRADTTSASTTVPPDLAATLATVVAQLDVLTATMAQLDRRLTMCEDRVNRAPEPVRPTADGGASGPAAATASGFAAVKLVPEQTGGARVAGETLPARTNGGT</sequence>
<dbReference type="PANTHER" id="PTHR44019">
    <property type="entry name" value="WD REPEAT-CONTAINING PROTEIN 55"/>
    <property type="match status" value="1"/>
</dbReference>
<dbReference type="InterPro" id="IPR015943">
    <property type="entry name" value="WD40/YVTN_repeat-like_dom_sf"/>
</dbReference>